<protein>
    <submittedName>
        <fullName evidence="2">Uncharacterized protein</fullName>
    </submittedName>
</protein>
<accession>A0A0H3FQ39</accession>
<sequence length="40" mass="4784">MLNVLFMLQRGERIIISYRYTFVAMLSNIIIIAKYTINPY</sequence>
<evidence type="ECO:0000256" key="1">
    <source>
        <dbReference type="SAM" id="Phobius"/>
    </source>
</evidence>
<name>A0A0H3FQ39_KLEAK</name>
<dbReference type="PATRIC" id="fig|1028307.3.peg.2750"/>
<keyword evidence="3" id="KW-1185">Reference proteome</keyword>
<dbReference type="HOGENOM" id="CLU_3288888_0_0_6"/>
<dbReference type="Proteomes" id="UP000008881">
    <property type="component" value="Chromosome"/>
</dbReference>
<gene>
    <name evidence="2" type="ordered locus">EAE_13760</name>
</gene>
<dbReference type="EMBL" id="CP002824">
    <property type="protein sequence ID" value="AEG97666.1"/>
    <property type="molecule type" value="Genomic_DNA"/>
</dbReference>
<reference evidence="2 3" key="1">
    <citation type="journal article" date="2012" name="J. Bacteriol.">
        <title>Complete genome sequence of Enterobacter aerogenes KCTC 2190.</title>
        <authorList>
            <person name="Shin S.H."/>
            <person name="Kim S."/>
            <person name="Kim J.Y."/>
            <person name="Lee S."/>
            <person name="Um Y."/>
            <person name="Oh M.K."/>
            <person name="Kim Y.R."/>
            <person name="Lee J."/>
            <person name="Yang K.S."/>
        </authorList>
    </citation>
    <scope>NUCLEOTIDE SEQUENCE [LARGE SCALE GENOMIC DNA]</scope>
    <source>
        <strain evidence="2 3">KCTC 2190</strain>
    </source>
</reference>
<evidence type="ECO:0000313" key="3">
    <source>
        <dbReference type="Proteomes" id="UP000008881"/>
    </source>
</evidence>
<dbReference type="AlphaFoldDB" id="A0A0H3FQ39"/>
<proteinExistence type="predicted"/>
<organism evidence="2 3">
    <name type="scientific">Klebsiella aerogenes (strain ATCC 13048 / DSM 30053 / CCUG 1429 / JCM 1235 / KCTC 2190 / NBRC 13534 / NCIMB 10102 / NCTC 10006 / CDC 819-56)</name>
    <name type="common">Enterobacter aerogenes</name>
    <dbReference type="NCBI Taxonomy" id="1028307"/>
    <lineage>
        <taxon>Bacteria</taxon>
        <taxon>Pseudomonadati</taxon>
        <taxon>Pseudomonadota</taxon>
        <taxon>Gammaproteobacteria</taxon>
        <taxon>Enterobacterales</taxon>
        <taxon>Enterobacteriaceae</taxon>
        <taxon>Klebsiella/Raoultella group</taxon>
        <taxon>Klebsiella</taxon>
    </lineage>
</organism>
<keyword evidence="1" id="KW-0472">Membrane</keyword>
<evidence type="ECO:0000313" key="2">
    <source>
        <dbReference type="EMBL" id="AEG97666.1"/>
    </source>
</evidence>
<keyword evidence="1" id="KW-1133">Transmembrane helix</keyword>
<dbReference type="KEGG" id="eae:EAE_13760"/>
<keyword evidence="1" id="KW-0812">Transmembrane</keyword>
<feature type="transmembrane region" description="Helical" evidence="1">
    <location>
        <begin position="20"/>
        <end position="37"/>
    </location>
</feature>